<name>A0AAE1D1R4_9GAST</name>
<feature type="region of interest" description="Disordered" evidence="1">
    <location>
        <begin position="108"/>
        <end position="134"/>
    </location>
</feature>
<evidence type="ECO:0000256" key="1">
    <source>
        <dbReference type="SAM" id="MobiDB-lite"/>
    </source>
</evidence>
<evidence type="ECO:0000313" key="2">
    <source>
        <dbReference type="EMBL" id="KAK3751891.1"/>
    </source>
</evidence>
<feature type="region of interest" description="Disordered" evidence="1">
    <location>
        <begin position="147"/>
        <end position="169"/>
    </location>
</feature>
<sequence length="353" mass="37973">MLKRQTKFSAALSTLSSHDSSVYLDVNSPTDNKLSFATTPSSCVDVGSENRLQYERSNPTCTEGPISIPLRVLCPPNIPASLCGSAPPHQLHNSRCPEKSAAAAAVPAVEGSRDVTNNQSMMGATGEEPPEGKTSAMLPTSFLPSRRSSAGSVWRASRAASSGPAEGDRYSVSTFRLLPTSIQRRIVRTGQAKKGETYRVSAAAEMPAPSSDLIRISAGTQGSPNRSSRFSVVPLEVMSARNSLFLPVPHNSKTSLRTSLSSKAQHPVYYLTPDGQLAQVVQEDLYEKDPDTQDVPPYSMHKGCSSLVQTHKMFLPSPDTQDVPPYSMHKLCSSLVQTHKMFLPSSGTQDVPP</sequence>
<gene>
    <name evidence="2" type="ORF">RRG08_047164</name>
</gene>
<proteinExistence type="predicted"/>
<reference evidence="2" key="1">
    <citation type="journal article" date="2023" name="G3 (Bethesda)">
        <title>A reference genome for the long-term kleptoplast-retaining sea slug Elysia crispata morphotype clarki.</title>
        <authorList>
            <person name="Eastman K.E."/>
            <person name="Pendleton A.L."/>
            <person name="Shaikh M.A."/>
            <person name="Suttiyut T."/>
            <person name="Ogas R."/>
            <person name="Tomko P."/>
            <person name="Gavelis G."/>
            <person name="Widhalm J.R."/>
            <person name="Wisecaver J.H."/>
        </authorList>
    </citation>
    <scope>NUCLEOTIDE SEQUENCE</scope>
    <source>
        <strain evidence="2">ECLA1</strain>
    </source>
</reference>
<dbReference type="EMBL" id="JAWDGP010005804">
    <property type="protein sequence ID" value="KAK3751891.1"/>
    <property type="molecule type" value="Genomic_DNA"/>
</dbReference>
<keyword evidence="3" id="KW-1185">Reference proteome</keyword>
<dbReference type="AlphaFoldDB" id="A0AAE1D1R4"/>
<accession>A0AAE1D1R4</accession>
<organism evidence="2 3">
    <name type="scientific">Elysia crispata</name>
    <name type="common">lettuce slug</name>
    <dbReference type="NCBI Taxonomy" id="231223"/>
    <lineage>
        <taxon>Eukaryota</taxon>
        <taxon>Metazoa</taxon>
        <taxon>Spiralia</taxon>
        <taxon>Lophotrochozoa</taxon>
        <taxon>Mollusca</taxon>
        <taxon>Gastropoda</taxon>
        <taxon>Heterobranchia</taxon>
        <taxon>Euthyneura</taxon>
        <taxon>Panpulmonata</taxon>
        <taxon>Sacoglossa</taxon>
        <taxon>Placobranchoidea</taxon>
        <taxon>Plakobranchidae</taxon>
        <taxon>Elysia</taxon>
    </lineage>
</organism>
<evidence type="ECO:0000313" key="3">
    <source>
        <dbReference type="Proteomes" id="UP001283361"/>
    </source>
</evidence>
<protein>
    <submittedName>
        <fullName evidence="2">Uncharacterized protein</fullName>
    </submittedName>
</protein>
<dbReference type="Proteomes" id="UP001283361">
    <property type="component" value="Unassembled WGS sequence"/>
</dbReference>
<comment type="caution">
    <text evidence="2">The sequence shown here is derived from an EMBL/GenBank/DDBJ whole genome shotgun (WGS) entry which is preliminary data.</text>
</comment>